<organism evidence="2 3">
    <name type="scientific">Nocardia neocaledoniensis</name>
    <dbReference type="NCBI Taxonomy" id="236511"/>
    <lineage>
        <taxon>Bacteria</taxon>
        <taxon>Bacillati</taxon>
        <taxon>Actinomycetota</taxon>
        <taxon>Actinomycetes</taxon>
        <taxon>Mycobacteriales</taxon>
        <taxon>Nocardiaceae</taxon>
        <taxon>Nocardia</taxon>
    </lineage>
</organism>
<dbReference type="InterPro" id="IPR036689">
    <property type="entry name" value="ESAT-6-like_sf"/>
</dbReference>
<proteinExistence type="inferred from homology"/>
<dbReference type="RefSeq" id="WP_110037120.1">
    <property type="nucleotide sequence ID" value="NZ_QGTL01000003.1"/>
</dbReference>
<dbReference type="SUPFAM" id="SSF140453">
    <property type="entry name" value="EsxAB dimer-like"/>
    <property type="match status" value="1"/>
</dbReference>
<dbReference type="EMBL" id="QGTL01000003">
    <property type="protein sequence ID" value="PWV77656.1"/>
    <property type="molecule type" value="Genomic_DNA"/>
</dbReference>
<evidence type="ECO:0000256" key="1">
    <source>
        <dbReference type="RuleBase" id="RU362001"/>
    </source>
</evidence>
<dbReference type="InterPro" id="IPR010310">
    <property type="entry name" value="T7SS_ESAT-6-like"/>
</dbReference>
<name>A0A317NQM7_9NOCA</name>
<protein>
    <recommendedName>
        <fullName evidence="1">ESAT-6-like protein</fullName>
    </recommendedName>
</protein>
<dbReference type="Pfam" id="PF06013">
    <property type="entry name" value="WXG100"/>
    <property type="match status" value="1"/>
</dbReference>
<dbReference type="Proteomes" id="UP000246410">
    <property type="component" value="Unassembled WGS sequence"/>
</dbReference>
<evidence type="ECO:0000313" key="3">
    <source>
        <dbReference type="Proteomes" id="UP000246410"/>
    </source>
</evidence>
<accession>A0A317NQM7</accession>
<sequence>MALDADVAALQAFSKQAESSYTEIEGLVKKIWAGKMSTTETWKGGAQQAFDMLMDRYVSAAEKLNDKLLDTSQKIMESSNAYSEQDAVFKGQVESKMAELDLPAI</sequence>
<gene>
    <name evidence="2" type="ORF">DFR69_103255</name>
</gene>
<reference evidence="2 3" key="1">
    <citation type="submission" date="2018-05" db="EMBL/GenBank/DDBJ databases">
        <title>Genomic Encyclopedia of Type Strains, Phase IV (KMG-IV): sequencing the most valuable type-strain genomes for metagenomic binning, comparative biology and taxonomic classification.</title>
        <authorList>
            <person name="Goeker M."/>
        </authorList>
    </citation>
    <scope>NUCLEOTIDE SEQUENCE [LARGE SCALE GENOMIC DNA]</scope>
    <source>
        <strain evidence="2 3">DSM 44717</strain>
    </source>
</reference>
<comment type="caution">
    <text evidence="2">The sequence shown here is derived from an EMBL/GenBank/DDBJ whole genome shotgun (WGS) entry which is preliminary data.</text>
</comment>
<dbReference type="AlphaFoldDB" id="A0A317NQM7"/>
<keyword evidence="3" id="KW-1185">Reference proteome</keyword>
<dbReference type="NCBIfam" id="TIGR03930">
    <property type="entry name" value="WXG100_ESAT6"/>
    <property type="match status" value="1"/>
</dbReference>
<comment type="similarity">
    <text evidence="1">Belongs to the WXG100 family.</text>
</comment>
<dbReference type="Gene3D" id="1.10.287.1060">
    <property type="entry name" value="ESAT-6-like"/>
    <property type="match status" value="1"/>
</dbReference>
<evidence type="ECO:0000313" key="2">
    <source>
        <dbReference type="EMBL" id="PWV77656.1"/>
    </source>
</evidence>